<organism evidence="5 6">
    <name type="scientific">Kitasatospora griseola</name>
    <name type="common">Streptomyces griseolosporeus</name>
    <dbReference type="NCBI Taxonomy" id="2064"/>
    <lineage>
        <taxon>Bacteria</taxon>
        <taxon>Bacillati</taxon>
        <taxon>Actinomycetota</taxon>
        <taxon>Actinomycetes</taxon>
        <taxon>Kitasatosporales</taxon>
        <taxon>Streptomycetaceae</taxon>
        <taxon>Kitasatospora</taxon>
    </lineage>
</organism>
<keyword evidence="1 5" id="KW-0808">Transferase</keyword>
<evidence type="ECO:0000259" key="4">
    <source>
        <dbReference type="PROSITE" id="PS51186"/>
    </source>
</evidence>
<dbReference type="PANTHER" id="PTHR43792">
    <property type="entry name" value="GNAT FAMILY, PUTATIVE (AFU_ORTHOLOGUE AFUA_3G00765)-RELATED-RELATED"/>
    <property type="match status" value="1"/>
</dbReference>
<dbReference type="InterPro" id="IPR016181">
    <property type="entry name" value="Acyl_CoA_acyltransferase"/>
</dbReference>
<comment type="caution">
    <text evidence="5">The sequence shown here is derived from an EMBL/GenBank/DDBJ whole genome shotgun (WGS) entry which is preliminary data.</text>
</comment>
<evidence type="ECO:0000256" key="3">
    <source>
        <dbReference type="ARBA" id="ARBA00038502"/>
    </source>
</evidence>
<dbReference type="PANTHER" id="PTHR43792:SF8">
    <property type="entry name" value="[RIBOSOMAL PROTEIN US5]-ALANINE N-ACETYLTRANSFERASE"/>
    <property type="match status" value="1"/>
</dbReference>
<dbReference type="PROSITE" id="PS51186">
    <property type="entry name" value="GNAT"/>
    <property type="match status" value="1"/>
</dbReference>
<keyword evidence="6" id="KW-1185">Reference proteome</keyword>
<sequence length="157" mass="17759">MELRGAEVVLRPVAAGDEEVLDRIVREPEVAAWWSPPDDFQRMLAVVLQGEVIGAIQYQEETDPEFRHAGLDVFLTARHHGKGLGTDAVRTLARWLVHDRGHHRLTIDPAAANTAAIRSYRKVGFKPVGIMRSYWRDHRTGTWQDGLLMDLLAEELT</sequence>
<dbReference type="Gene3D" id="3.40.630.30">
    <property type="match status" value="1"/>
</dbReference>
<protein>
    <submittedName>
        <fullName evidence="5">Aminoglycoside 6'-acetyltransferase</fullName>
    </submittedName>
</protein>
<dbReference type="SUPFAM" id="SSF55729">
    <property type="entry name" value="Acyl-CoA N-acyltransferases (Nat)"/>
    <property type="match status" value="1"/>
</dbReference>
<dbReference type="STRING" id="2064.TR51_16695"/>
<keyword evidence="2" id="KW-0012">Acyltransferase</keyword>
<evidence type="ECO:0000256" key="1">
    <source>
        <dbReference type="ARBA" id="ARBA00022679"/>
    </source>
</evidence>
<feature type="domain" description="N-acetyltransferase" evidence="4">
    <location>
        <begin position="8"/>
        <end position="154"/>
    </location>
</feature>
<dbReference type="AlphaFoldDB" id="A0A0D0P1K8"/>
<dbReference type="RefSeq" id="WP_043911783.1">
    <property type="nucleotide sequence ID" value="NG_052429.1"/>
</dbReference>
<comment type="similarity">
    <text evidence="3">Belongs to the acetyltransferase family. RimJ subfamily.</text>
</comment>
<dbReference type="Proteomes" id="UP000032066">
    <property type="component" value="Unassembled WGS sequence"/>
</dbReference>
<dbReference type="Pfam" id="PF00583">
    <property type="entry name" value="Acetyltransf_1"/>
    <property type="match status" value="1"/>
</dbReference>
<dbReference type="PATRIC" id="fig|2064.6.peg.3580"/>
<dbReference type="EMBL" id="JXZB01000002">
    <property type="protein sequence ID" value="KIQ65506.1"/>
    <property type="molecule type" value="Genomic_DNA"/>
</dbReference>
<evidence type="ECO:0000313" key="5">
    <source>
        <dbReference type="EMBL" id="KIQ65506.1"/>
    </source>
</evidence>
<name>A0A0D0P1K8_KITGR</name>
<proteinExistence type="inferred from homology"/>
<dbReference type="GO" id="GO:0016747">
    <property type="term" value="F:acyltransferase activity, transferring groups other than amino-acyl groups"/>
    <property type="evidence" value="ECO:0007669"/>
    <property type="project" value="InterPro"/>
</dbReference>
<evidence type="ECO:0000256" key="2">
    <source>
        <dbReference type="ARBA" id="ARBA00023315"/>
    </source>
</evidence>
<dbReference type="InterPro" id="IPR000182">
    <property type="entry name" value="GNAT_dom"/>
</dbReference>
<accession>A0A0D0P1K8</accession>
<gene>
    <name evidence="5" type="ORF">TR51_16695</name>
</gene>
<dbReference type="OrthoDB" id="9814648at2"/>
<dbReference type="InterPro" id="IPR051531">
    <property type="entry name" value="N-acetyltransferase"/>
</dbReference>
<dbReference type="NCBIfam" id="NF000225">
    <property type="entry name" value="AAC_6p_Strep"/>
    <property type="match status" value="1"/>
</dbReference>
<reference evidence="5 6" key="1">
    <citation type="submission" date="2015-02" db="EMBL/GenBank/DDBJ databases">
        <title>Draft genome sequence of Kitasatospora griseola MF730-N6, a bafilomycin, terpentecin and satosporin producer.</title>
        <authorList>
            <person name="Arens J.C."/>
            <person name="Haltli B."/>
            <person name="Kerr R.G."/>
        </authorList>
    </citation>
    <scope>NUCLEOTIDE SEQUENCE [LARGE SCALE GENOMIC DNA]</scope>
    <source>
        <strain evidence="5 6">MF730-N6</strain>
    </source>
</reference>
<evidence type="ECO:0000313" key="6">
    <source>
        <dbReference type="Proteomes" id="UP000032066"/>
    </source>
</evidence>